<evidence type="ECO:0000313" key="2">
    <source>
        <dbReference type="Proteomes" id="UP000034154"/>
    </source>
</evidence>
<evidence type="ECO:0008006" key="3">
    <source>
        <dbReference type="Google" id="ProtNLM"/>
    </source>
</evidence>
<proteinExistence type="predicted"/>
<dbReference type="EMBL" id="LCJB01000014">
    <property type="protein sequence ID" value="KKT71536.1"/>
    <property type="molecule type" value="Genomic_DNA"/>
</dbReference>
<organism evidence="1 2">
    <name type="scientific">Candidatus Uhrbacteria bacterium GW2011_GWF2_44_350</name>
    <dbReference type="NCBI Taxonomy" id="1619000"/>
    <lineage>
        <taxon>Bacteria</taxon>
        <taxon>Candidatus Uhriibacteriota</taxon>
    </lineage>
</organism>
<protein>
    <recommendedName>
        <fullName evidence="3">Host attachment protein</fullName>
    </recommendedName>
</protein>
<name>A0A0G1JIV5_9BACT</name>
<sequence>MIRVDQHKYQEFSRLFFLLIKLVYNKTIMQIPSSLQPFPKKTLIVVTNSYKAKLFEADDRLLKTAGEVDVTSDLIQDSGERETINLGGGGFASNDEIGAKKEHITKDHFYNALNKELMHRLQNNEFAALVFTVPGDLKNELMESLHGQLLKKTALFIPMNLINEEPLEIIAAIQETPDE</sequence>
<accession>A0A0G1JIV5</accession>
<dbReference type="InterPro" id="IPR041374">
    <property type="entry name" value="BaeRF_family12"/>
</dbReference>
<dbReference type="Pfam" id="PF18856">
    <property type="entry name" value="baeRF_family12"/>
    <property type="match status" value="1"/>
</dbReference>
<gene>
    <name evidence="1" type="ORF">UW63_C0014G0008</name>
</gene>
<reference evidence="1 2" key="1">
    <citation type="journal article" date="2015" name="Nature">
        <title>rRNA introns, odd ribosomes, and small enigmatic genomes across a large radiation of phyla.</title>
        <authorList>
            <person name="Brown C.T."/>
            <person name="Hug L.A."/>
            <person name="Thomas B.C."/>
            <person name="Sharon I."/>
            <person name="Castelle C.J."/>
            <person name="Singh A."/>
            <person name="Wilkins M.J."/>
            <person name="Williams K.H."/>
            <person name="Banfield J.F."/>
        </authorList>
    </citation>
    <scope>NUCLEOTIDE SEQUENCE [LARGE SCALE GENOMIC DNA]</scope>
</reference>
<dbReference type="AlphaFoldDB" id="A0A0G1JIV5"/>
<dbReference type="Proteomes" id="UP000034154">
    <property type="component" value="Unassembled WGS sequence"/>
</dbReference>
<evidence type="ECO:0000313" key="1">
    <source>
        <dbReference type="EMBL" id="KKT71536.1"/>
    </source>
</evidence>
<comment type="caution">
    <text evidence="1">The sequence shown here is derived from an EMBL/GenBank/DDBJ whole genome shotgun (WGS) entry which is preliminary data.</text>
</comment>